<keyword evidence="5 6" id="KW-0472">Membrane</keyword>
<feature type="transmembrane region" description="Helical" evidence="6">
    <location>
        <begin position="435"/>
        <end position="455"/>
    </location>
</feature>
<dbReference type="SUPFAM" id="SSF103473">
    <property type="entry name" value="MFS general substrate transporter"/>
    <property type="match status" value="1"/>
</dbReference>
<evidence type="ECO:0000256" key="1">
    <source>
        <dbReference type="ARBA" id="ARBA00004141"/>
    </source>
</evidence>
<proteinExistence type="predicted"/>
<sequence>MDDDAKSDTRPLVKVYHENCPGCKQEQKNEVHRGVPYRDFIFIWIVSLCSALPISSLFPFLYFMIRDLHIAKTDEDIGFYAGFIGSSFMIGRALTSIFWGVVADRRGRKPVIVISIFSVMVFNTLFGLSTSYWMAIISRALLGCLSGLLGPIKAYASEVCRKEYQALGLSLVSTSRAIGLIIGPAIGGYLAQPAEKYPNVFSKDSLFGRFPYFLPCLCISLVAAVALVTCLWLPETLHMHHEKIDDLEGSLFGYEAKETSDETEETMLEAKQSLIRNWHLISAITVYCVFALQDMAYSEIFSLWAVSSKISGGLSFSSKDVGEVLAISGSALAGIVASYFVNNLNMLICFSLLMYQLFLYPLLEKYLGPIPSTRVAAILSIPLLTSYPFMSKLSGFLLLLVVNCASFLKNISSVTIITGCNILQNNAVSQHQRGAANGISVTAMSVFKAVAPAGGGALFSWSQKRQQAFFLPGDHMVFFTLNVVTAIGLMLTMKPFLTQPSSKN</sequence>
<comment type="subcellular location">
    <subcellularLocation>
        <location evidence="1">Membrane</location>
        <topology evidence="1">Multi-pass membrane protein</topology>
    </subcellularLocation>
</comment>
<evidence type="ECO:0000256" key="5">
    <source>
        <dbReference type="ARBA" id="ARBA00023136"/>
    </source>
</evidence>
<feature type="transmembrane region" description="Helical" evidence="6">
    <location>
        <begin position="345"/>
        <end position="363"/>
    </location>
</feature>
<dbReference type="PROSITE" id="PS50850">
    <property type="entry name" value="MFS"/>
    <property type="match status" value="1"/>
</dbReference>
<comment type="caution">
    <text evidence="8">The sequence shown here is derived from an EMBL/GenBank/DDBJ whole genome shotgun (WGS) entry which is preliminary data.</text>
</comment>
<evidence type="ECO:0000313" key="9">
    <source>
        <dbReference type="Proteomes" id="UP000734854"/>
    </source>
</evidence>
<organism evidence="8 9">
    <name type="scientific">Zingiber officinale</name>
    <name type="common">Ginger</name>
    <name type="synonym">Amomum zingiber</name>
    <dbReference type="NCBI Taxonomy" id="94328"/>
    <lineage>
        <taxon>Eukaryota</taxon>
        <taxon>Viridiplantae</taxon>
        <taxon>Streptophyta</taxon>
        <taxon>Embryophyta</taxon>
        <taxon>Tracheophyta</taxon>
        <taxon>Spermatophyta</taxon>
        <taxon>Magnoliopsida</taxon>
        <taxon>Liliopsida</taxon>
        <taxon>Zingiberales</taxon>
        <taxon>Zingiberaceae</taxon>
        <taxon>Zingiber</taxon>
    </lineage>
</organism>
<keyword evidence="9" id="KW-1185">Reference proteome</keyword>
<protein>
    <recommendedName>
        <fullName evidence="7">Major facilitator superfamily (MFS) profile domain-containing protein</fullName>
    </recommendedName>
</protein>
<keyword evidence="4 6" id="KW-1133">Transmembrane helix</keyword>
<evidence type="ECO:0000256" key="4">
    <source>
        <dbReference type="ARBA" id="ARBA00022989"/>
    </source>
</evidence>
<evidence type="ECO:0000256" key="3">
    <source>
        <dbReference type="ARBA" id="ARBA00022692"/>
    </source>
</evidence>
<evidence type="ECO:0000256" key="2">
    <source>
        <dbReference type="ARBA" id="ARBA00022448"/>
    </source>
</evidence>
<evidence type="ECO:0000256" key="6">
    <source>
        <dbReference type="SAM" id="Phobius"/>
    </source>
</evidence>
<evidence type="ECO:0000259" key="7">
    <source>
        <dbReference type="PROSITE" id="PS50850"/>
    </source>
</evidence>
<feature type="transmembrane region" description="Helical" evidence="6">
    <location>
        <begin position="41"/>
        <end position="65"/>
    </location>
</feature>
<dbReference type="Pfam" id="PF07690">
    <property type="entry name" value="MFS_1"/>
    <property type="match status" value="1"/>
</dbReference>
<dbReference type="PANTHER" id="PTHR23504:SF15">
    <property type="entry name" value="MAJOR FACILITATOR SUPERFAMILY (MFS) PROFILE DOMAIN-CONTAINING PROTEIN"/>
    <property type="match status" value="1"/>
</dbReference>
<dbReference type="AlphaFoldDB" id="A0A8J5GJB0"/>
<feature type="transmembrane region" description="Helical" evidence="6">
    <location>
        <begin position="475"/>
        <end position="493"/>
    </location>
</feature>
<evidence type="ECO:0000313" key="8">
    <source>
        <dbReference type="EMBL" id="KAG6501977.1"/>
    </source>
</evidence>
<accession>A0A8J5GJB0</accession>
<dbReference type="Proteomes" id="UP000734854">
    <property type="component" value="Unassembled WGS sequence"/>
</dbReference>
<feature type="transmembrane region" description="Helical" evidence="6">
    <location>
        <begin position="375"/>
        <end position="390"/>
    </location>
</feature>
<dbReference type="InterPro" id="IPR020846">
    <property type="entry name" value="MFS_dom"/>
</dbReference>
<dbReference type="Gene3D" id="1.20.1250.20">
    <property type="entry name" value="MFS general substrate transporter like domains"/>
    <property type="match status" value="1"/>
</dbReference>
<dbReference type="PANTHER" id="PTHR23504">
    <property type="entry name" value="MAJOR FACILITATOR SUPERFAMILY DOMAIN-CONTAINING PROTEIN 10"/>
    <property type="match status" value="1"/>
</dbReference>
<feature type="transmembrane region" description="Helical" evidence="6">
    <location>
        <begin position="111"/>
        <end position="130"/>
    </location>
</feature>
<dbReference type="EMBL" id="JACMSC010000011">
    <property type="protein sequence ID" value="KAG6501977.1"/>
    <property type="molecule type" value="Genomic_DNA"/>
</dbReference>
<dbReference type="CDD" id="cd17330">
    <property type="entry name" value="MFS_SLC46_TetA_like"/>
    <property type="match status" value="1"/>
</dbReference>
<keyword evidence="2" id="KW-0813">Transport</keyword>
<gene>
    <name evidence="8" type="ORF">ZIOFF_041864</name>
</gene>
<dbReference type="InterPro" id="IPR011701">
    <property type="entry name" value="MFS"/>
</dbReference>
<name>A0A8J5GJB0_ZINOF</name>
<dbReference type="GO" id="GO:0016020">
    <property type="term" value="C:membrane"/>
    <property type="evidence" value="ECO:0007669"/>
    <property type="project" value="UniProtKB-SubCell"/>
</dbReference>
<feature type="domain" description="Major facilitator superfamily (MFS) profile" evidence="7">
    <location>
        <begin position="39"/>
        <end position="500"/>
    </location>
</feature>
<dbReference type="GO" id="GO:0022857">
    <property type="term" value="F:transmembrane transporter activity"/>
    <property type="evidence" value="ECO:0007669"/>
    <property type="project" value="InterPro"/>
</dbReference>
<feature type="transmembrane region" description="Helical" evidence="6">
    <location>
        <begin position="136"/>
        <end position="156"/>
    </location>
</feature>
<feature type="transmembrane region" description="Helical" evidence="6">
    <location>
        <begin position="212"/>
        <end position="233"/>
    </location>
</feature>
<feature type="transmembrane region" description="Helical" evidence="6">
    <location>
        <begin position="168"/>
        <end position="192"/>
    </location>
</feature>
<dbReference type="InterPro" id="IPR036259">
    <property type="entry name" value="MFS_trans_sf"/>
</dbReference>
<keyword evidence="3 6" id="KW-0812">Transmembrane</keyword>
<reference evidence="8 9" key="1">
    <citation type="submission" date="2020-08" db="EMBL/GenBank/DDBJ databases">
        <title>Plant Genome Project.</title>
        <authorList>
            <person name="Zhang R.-G."/>
        </authorList>
    </citation>
    <scope>NUCLEOTIDE SEQUENCE [LARGE SCALE GENOMIC DNA]</scope>
    <source>
        <tissue evidence="8">Rhizome</tissue>
    </source>
</reference>
<feature type="transmembrane region" description="Helical" evidence="6">
    <location>
        <begin position="77"/>
        <end position="99"/>
    </location>
</feature>